<dbReference type="CDD" id="cd17320">
    <property type="entry name" value="MFS_MdfA_MDR_like"/>
    <property type="match status" value="1"/>
</dbReference>
<comment type="similarity">
    <text evidence="3 10">Belongs to the major facilitator superfamily. Bcr/CmlA family.</text>
</comment>
<dbReference type="GO" id="GO:0042910">
    <property type="term" value="F:xenobiotic transmembrane transporter activity"/>
    <property type="evidence" value="ECO:0007669"/>
    <property type="project" value="InterPro"/>
</dbReference>
<dbReference type="PROSITE" id="PS50850">
    <property type="entry name" value="MFS"/>
    <property type="match status" value="1"/>
</dbReference>
<dbReference type="AlphaFoldDB" id="A0A1B2ENF7"/>
<proteinExistence type="inferred from homology"/>
<comment type="subcellular location">
    <subcellularLocation>
        <location evidence="10">Cell inner membrane</location>
        <topology evidence="10">Multi-pass membrane protein</topology>
    </subcellularLocation>
    <subcellularLocation>
        <location evidence="2">Cell membrane</location>
        <topology evidence="2">Multi-pass membrane protein</topology>
    </subcellularLocation>
</comment>
<evidence type="ECO:0000256" key="9">
    <source>
        <dbReference type="ARBA" id="ARBA00023136"/>
    </source>
</evidence>
<feature type="transmembrane region" description="Helical" evidence="10">
    <location>
        <begin position="52"/>
        <end position="71"/>
    </location>
</feature>
<feature type="transmembrane region" description="Helical" evidence="10">
    <location>
        <begin position="169"/>
        <end position="189"/>
    </location>
</feature>
<evidence type="ECO:0000256" key="4">
    <source>
        <dbReference type="ARBA" id="ARBA00007520"/>
    </source>
</evidence>
<reference evidence="12" key="1">
    <citation type="submission" date="2016-07" db="EMBL/GenBank/DDBJ databases">
        <title>Microvirga ossetica sp. nov. a new species of rhizobia isolated from root nodules of the legume species Vicia alpestris Steven originated from North Ossetia region in the Caucasus.</title>
        <authorList>
            <person name="Safronova V.I."/>
            <person name="Kuznetsova I.G."/>
            <person name="Sazanova A.L."/>
            <person name="Belimov A."/>
            <person name="Andronov E."/>
            <person name="Osledkin Y.S."/>
            <person name="Onishchuk O.P."/>
            <person name="Kurchak O.N."/>
            <person name="Shaposhnikov A.I."/>
            <person name="Willems A."/>
            <person name="Tikhonovich I.A."/>
        </authorList>
    </citation>
    <scope>NUCLEOTIDE SEQUENCE [LARGE SCALE GENOMIC DNA]</scope>
    <source>
        <strain evidence="12">V5/3M</strain>
    </source>
</reference>
<keyword evidence="9 10" id="KW-0472">Membrane</keyword>
<feature type="transmembrane region" description="Helical" evidence="10">
    <location>
        <begin position="347"/>
        <end position="368"/>
    </location>
</feature>
<feature type="transmembrane region" description="Helical" evidence="10">
    <location>
        <begin position="141"/>
        <end position="163"/>
    </location>
</feature>
<feature type="transmembrane region" description="Helical" evidence="10">
    <location>
        <begin position="256"/>
        <end position="279"/>
    </location>
</feature>
<dbReference type="Pfam" id="PF07690">
    <property type="entry name" value="MFS_1"/>
    <property type="match status" value="1"/>
</dbReference>
<dbReference type="NCBIfam" id="TIGR00710">
    <property type="entry name" value="efflux_Bcr_CflA"/>
    <property type="match status" value="1"/>
</dbReference>
<dbReference type="PROSITE" id="PS00216">
    <property type="entry name" value="SUGAR_TRANSPORT_1"/>
    <property type="match status" value="1"/>
</dbReference>
<evidence type="ECO:0000256" key="3">
    <source>
        <dbReference type="ARBA" id="ARBA00006236"/>
    </source>
</evidence>
<organism evidence="12">
    <name type="scientific">Microvirga ossetica</name>
    <dbReference type="NCBI Taxonomy" id="1882682"/>
    <lineage>
        <taxon>Bacteria</taxon>
        <taxon>Pseudomonadati</taxon>
        <taxon>Pseudomonadota</taxon>
        <taxon>Alphaproteobacteria</taxon>
        <taxon>Hyphomicrobiales</taxon>
        <taxon>Methylobacteriaceae</taxon>
        <taxon>Microvirga</taxon>
    </lineage>
</organism>
<comment type="function">
    <text evidence="1">Resistance to tetracycline by an active tetracycline efflux. This is an energy-dependent process that decreases the accumulation of the antibiotic in whole cells. This protein functions as a metal-tetracycline/H(+) antiporter.</text>
</comment>
<feature type="domain" description="Major facilitator superfamily (MFS) profile" evidence="11">
    <location>
        <begin position="17"/>
        <end position="401"/>
    </location>
</feature>
<dbReference type="EMBL" id="CP016616">
    <property type="protein sequence ID" value="ANY81491.1"/>
    <property type="molecule type" value="Genomic_DNA"/>
</dbReference>
<dbReference type="InterPro" id="IPR036259">
    <property type="entry name" value="MFS_trans_sf"/>
</dbReference>
<sequence length="406" mass="42116">MTTTTATSAQPIAKPSFIALLIAVSAVSPLGINMYLPSMPGMARALGVDFSTVQLTLSLYLAAMAIGQLIIGPLSDRFGRRPVLLTGLSIFVAGSLICLTAQNVSVLIFGRVVQAMGGCAGITLSRAIVRDLYGRDQVASMIGYVTMGMAVAPMIAPTIGGVLDTFYGWRASFAFLVVFGALALLFAALQLSETNRNRGSAGDKAQLLQNYRALFRSRLFWGYTLATSFISAMFFSFLAGAPYVMIEIMGRSPAEYGFFFALVPCGYILGNFITARFAVTAGQNRMLLTGMLIGLVGVGTMAAAFALGLNHPLALFAPMFLIGVANGLVLPNGIAGAVSVKPDAAGAAAGLSGSLQIGFGALVAPIVGSMLSTTVWPLIAIMTVCSLLGLAAFGLVAASGRTESGR</sequence>
<feature type="transmembrane region" description="Helical" evidence="10">
    <location>
        <begin position="12"/>
        <end position="32"/>
    </location>
</feature>
<keyword evidence="8 10" id="KW-1133">Transmembrane helix</keyword>
<protein>
    <recommendedName>
        <fullName evidence="10">Bcr/CflA family efflux transporter</fullName>
    </recommendedName>
</protein>
<feature type="transmembrane region" description="Helical" evidence="10">
    <location>
        <begin position="313"/>
        <end position="335"/>
    </location>
</feature>
<dbReference type="Gene3D" id="1.20.1720.10">
    <property type="entry name" value="Multidrug resistance protein D"/>
    <property type="match status" value="1"/>
</dbReference>
<evidence type="ECO:0000256" key="5">
    <source>
        <dbReference type="ARBA" id="ARBA00022448"/>
    </source>
</evidence>
<evidence type="ECO:0000256" key="8">
    <source>
        <dbReference type="ARBA" id="ARBA00022989"/>
    </source>
</evidence>
<feature type="transmembrane region" description="Helical" evidence="10">
    <location>
        <begin position="286"/>
        <end position="307"/>
    </location>
</feature>
<comment type="caution">
    <text evidence="10">Lacks conserved residue(s) required for the propagation of feature annotation.</text>
</comment>
<dbReference type="RefSeq" id="WP_099512548.1">
    <property type="nucleotide sequence ID" value="NZ_CP016616.1"/>
</dbReference>
<keyword evidence="7 10" id="KW-0812">Transmembrane</keyword>
<dbReference type="InterPro" id="IPR020846">
    <property type="entry name" value="MFS_dom"/>
</dbReference>
<keyword evidence="10" id="KW-0997">Cell inner membrane</keyword>
<keyword evidence="6" id="KW-1003">Cell membrane</keyword>
<gene>
    <name evidence="12" type="ORF">BB934_27365</name>
</gene>
<feature type="transmembrane region" description="Helical" evidence="10">
    <location>
        <begin position="374"/>
        <end position="398"/>
    </location>
</feature>
<evidence type="ECO:0000256" key="10">
    <source>
        <dbReference type="RuleBase" id="RU365088"/>
    </source>
</evidence>
<dbReference type="PANTHER" id="PTHR43124:SF3">
    <property type="entry name" value="CHLORAMPHENICOL EFFLUX PUMP RV0191"/>
    <property type="match status" value="1"/>
</dbReference>
<dbReference type="InterPro" id="IPR050189">
    <property type="entry name" value="MFS_Efflux_Transporters"/>
</dbReference>
<keyword evidence="5 10" id="KW-0813">Transport</keyword>
<name>A0A1B2ENF7_9HYPH</name>
<evidence type="ECO:0000259" key="11">
    <source>
        <dbReference type="PROSITE" id="PS50850"/>
    </source>
</evidence>
<dbReference type="PANTHER" id="PTHR43124">
    <property type="entry name" value="PURINE EFFLUX PUMP PBUE"/>
    <property type="match status" value="1"/>
</dbReference>
<feature type="transmembrane region" description="Helical" evidence="10">
    <location>
        <begin position="83"/>
        <end position="102"/>
    </location>
</feature>
<dbReference type="InterPro" id="IPR005829">
    <property type="entry name" value="Sugar_transporter_CS"/>
</dbReference>
<dbReference type="OrthoDB" id="9800416at2"/>
<comment type="similarity">
    <text evidence="4">Belongs to the major facilitator superfamily. TCR/Tet family.</text>
</comment>
<evidence type="ECO:0000256" key="7">
    <source>
        <dbReference type="ARBA" id="ARBA00022692"/>
    </source>
</evidence>
<dbReference type="InterPro" id="IPR001958">
    <property type="entry name" value="Tet-R_TetA/multi-R_MdtG-like"/>
</dbReference>
<dbReference type="InterPro" id="IPR004812">
    <property type="entry name" value="Efflux_drug-R_Bcr/CmlA"/>
</dbReference>
<dbReference type="SUPFAM" id="SSF103473">
    <property type="entry name" value="MFS general substrate transporter"/>
    <property type="match status" value="1"/>
</dbReference>
<evidence type="ECO:0000256" key="6">
    <source>
        <dbReference type="ARBA" id="ARBA00022475"/>
    </source>
</evidence>
<dbReference type="PRINTS" id="PR01035">
    <property type="entry name" value="TCRTETA"/>
</dbReference>
<accession>A0A1B2ENF7</accession>
<dbReference type="GO" id="GO:0005886">
    <property type="term" value="C:plasma membrane"/>
    <property type="evidence" value="ECO:0007669"/>
    <property type="project" value="UniProtKB-SubCell"/>
</dbReference>
<dbReference type="KEGG" id="moc:BB934_27365"/>
<evidence type="ECO:0000313" key="12">
    <source>
        <dbReference type="EMBL" id="ANY81491.1"/>
    </source>
</evidence>
<evidence type="ECO:0000256" key="1">
    <source>
        <dbReference type="ARBA" id="ARBA00003279"/>
    </source>
</evidence>
<evidence type="ECO:0000256" key="2">
    <source>
        <dbReference type="ARBA" id="ARBA00004651"/>
    </source>
</evidence>
<dbReference type="GO" id="GO:1990961">
    <property type="term" value="P:xenobiotic detoxification by transmembrane export across the plasma membrane"/>
    <property type="evidence" value="ECO:0007669"/>
    <property type="project" value="InterPro"/>
</dbReference>
<dbReference type="InterPro" id="IPR011701">
    <property type="entry name" value="MFS"/>
</dbReference>
<feature type="transmembrane region" description="Helical" evidence="10">
    <location>
        <begin position="220"/>
        <end position="244"/>
    </location>
</feature>